<dbReference type="EMBL" id="JACGWK010001842">
    <property type="protein sequence ID" value="KAL0282150.1"/>
    <property type="molecule type" value="Genomic_DNA"/>
</dbReference>
<accession>A0AAW2IJ63</accession>
<gene>
    <name evidence="2" type="ORF">Sangu_2967700</name>
</gene>
<proteinExistence type="predicted"/>
<name>A0AAW2IJ63_9LAMI</name>
<feature type="region of interest" description="Disordered" evidence="1">
    <location>
        <begin position="26"/>
        <end position="60"/>
    </location>
</feature>
<sequence>MVGDFFGIDPRAASHAIGRGELRIDSEASARSKSRSLRVPNTTYKTDAGARSKAPGPSAIYVREELKERGS</sequence>
<comment type="caution">
    <text evidence="2">The sequence shown here is derived from an EMBL/GenBank/DDBJ whole genome shotgun (WGS) entry which is preliminary data.</text>
</comment>
<reference evidence="2" key="2">
    <citation type="journal article" date="2024" name="Plant">
        <title>Genomic evolution and insights into agronomic trait innovations of Sesamum species.</title>
        <authorList>
            <person name="Miao H."/>
            <person name="Wang L."/>
            <person name="Qu L."/>
            <person name="Liu H."/>
            <person name="Sun Y."/>
            <person name="Le M."/>
            <person name="Wang Q."/>
            <person name="Wei S."/>
            <person name="Zheng Y."/>
            <person name="Lin W."/>
            <person name="Duan Y."/>
            <person name="Cao H."/>
            <person name="Xiong S."/>
            <person name="Wang X."/>
            <person name="Wei L."/>
            <person name="Li C."/>
            <person name="Ma Q."/>
            <person name="Ju M."/>
            <person name="Zhao R."/>
            <person name="Li G."/>
            <person name="Mu C."/>
            <person name="Tian Q."/>
            <person name="Mei H."/>
            <person name="Zhang T."/>
            <person name="Gao T."/>
            <person name="Zhang H."/>
        </authorList>
    </citation>
    <scope>NUCLEOTIDE SEQUENCE</scope>
    <source>
        <strain evidence="2">G01</strain>
    </source>
</reference>
<organism evidence="2">
    <name type="scientific">Sesamum angustifolium</name>
    <dbReference type="NCBI Taxonomy" id="2727405"/>
    <lineage>
        <taxon>Eukaryota</taxon>
        <taxon>Viridiplantae</taxon>
        <taxon>Streptophyta</taxon>
        <taxon>Embryophyta</taxon>
        <taxon>Tracheophyta</taxon>
        <taxon>Spermatophyta</taxon>
        <taxon>Magnoliopsida</taxon>
        <taxon>eudicotyledons</taxon>
        <taxon>Gunneridae</taxon>
        <taxon>Pentapetalae</taxon>
        <taxon>asterids</taxon>
        <taxon>lamiids</taxon>
        <taxon>Lamiales</taxon>
        <taxon>Pedaliaceae</taxon>
        <taxon>Sesamum</taxon>
    </lineage>
</organism>
<evidence type="ECO:0000313" key="2">
    <source>
        <dbReference type="EMBL" id="KAL0282150.1"/>
    </source>
</evidence>
<reference evidence="2" key="1">
    <citation type="submission" date="2020-06" db="EMBL/GenBank/DDBJ databases">
        <authorList>
            <person name="Li T."/>
            <person name="Hu X."/>
            <person name="Zhang T."/>
            <person name="Song X."/>
            <person name="Zhang H."/>
            <person name="Dai N."/>
            <person name="Sheng W."/>
            <person name="Hou X."/>
            <person name="Wei L."/>
        </authorList>
    </citation>
    <scope>NUCLEOTIDE SEQUENCE</scope>
    <source>
        <strain evidence="2">G01</strain>
        <tissue evidence="2">Leaf</tissue>
    </source>
</reference>
<protein>
    <submittedName>
        <fullName evidence="2">Uncharacterized protein</fullName>
    </submittedName>
</protein>
<dbReference type="AlphaFoldDB" id="A0AAW2IJ63"/>
<evidence type="ECO:0000256" key="1">
    <source>
        <dbReference type="SAM" id="MobiDB-lite"/>
    </source>
</evidence>